<keyword evidence="2" id="KW-1185">Reference proteome</keyword>
<sequence length="287" mass="32914">MWILKTNSFPQKPRLTYPPWNDKTHSTGLDEKKPLVPICKTSIPNLEHLTVPALQDKAPMQARVCLPPKDRLEDINIPRNLPASQLLDEAIDHGDCVWRELHWNNAEVVKDIHELQVEGKKQPATQVVKTYSYLSFRQGHEPRSRRWILQPNLRVPPPHLQHLRLESVQRKDTELTPKSMVMAPHFLRSAVRFLNHLGPRKMMVVGTHGWAMALFIVLNLDGSAPQGRPLDCLILKVQTCLAHAPRLVSPNNHIKVINNDKEGTFHEQTSTETSLLHFIQKKEKLLL</sequence>
<accession>A0A2I0AHU8</accession>
<evidence type="ECO:0000313" key="2">
    <source>
        <dbReference type="Proteomes" id="UP000236161"/>
    </source>
</evidence>
<dbReference type="EMBL" id="KZ451980">
    <property type="protein sequence ID" value="PKA55121.1"/>
    <property type="molecule type" value="Genomic_DNA"/>
</dbReference>
<protein>
    <submittedName>
        <fullName evidence="1">Uncharacterized protein</fullName>
    </submittedName>
</protein>
<evidence type="ECO:0000313" key="1">
    <source>
        <dbReference type="EMBL" id="PKA55121.1"/>
    </source>
</evidence>
<dbReference type="Proteomes" id="UP000236161">
    <property type="component" value="Unassembled WGS sequence"/>
</dbReference>
<gene>
    <name evidence="1" type="ORF">AXF42_Ash003758</name>
</gene>
<reference evidence="1 2" key="1">
    <citation type="journal article" date="2017" name="Nature">
        <title>The Apostasia genome and the evolution of orchids.</title>
        <authorList>
            <person name="Zhang G.Q."/>
            <person name="Liu K.W."/>
            <person name="Li Z."/>
            <person name="Lohaus R."/>
            <person name="Hsiao Y.Y."/>
            <person name="Niu S.C."/>
            <person name="Wang J.Y."/>
            <person name="Lin Y.C."/>
            <person name="Xu Q."/>
            <person name="Chen L.J."/>
            <person name="Yoshida K."/>
            <person name="Fujiwara S."/>
            <person name="Wang Z.W."/>
            <person name="Zhang Y.Q."/>
            <person name="Mitsuda N."/>
            <person name="Wang M."/>
            <person name="Liu G.H."/>
            <person name="Pecoraro L."/>
            <person name="Huang H.X."/>
            <person name="Xiao X.J."/>
            <person name="Lin M."/>
            <person name="Wu X.Y."/>
            <person name="Wu W.L."/>
            <person name="Chen Y.Y."/>
            <person name="Chang S.B."/>
            <person name="Sakamoto S."/>
            <person name="Ohme-Takagi M."/>
            <person name="Yagi M."/>
            <person name="Zeng S.J."/>
            <person name="Shen C.Y."/>
            <person name="Yeh C.M."/>
            <person name="Luo Y.B."/>
            <person name="Tsai W.C."/>
            <person name="Van de Peer Y."/>
            <person name="Liu Z.J."/>
        </authorList>
    </citation>
    <scope>NUCLEOTIDE SEQUENCE [LARGE SCALE GENOMIC DNA]</scope>
    <source>
        <strain evidence="2">cv. Shenzhen</strain>
        <tissue evidence="1">Stem</tissue>
    </source>
</reference>
<name>A0A2I0AHU8_9ASPA</name>
<dbReference type="AlphaFoldDB" id="A0A2I0AHU8"/>
<organism evidence="1 2">
    <name type="scientific">Apostasia shenzhenica</name>
    <dbReference type="NCBI Taxonomy" id="1088818"/>
    <lineage>
        <taxon>Eukaryota</taxon>
        <taxon>Viridiplantae</taxon>
        <taxon>Streptophyta</taxon>
        <taxon>Embryophyta</taxon>
        <taxon>Tracheophyta</taxon>
        <taxon>Spermatophyta</taxon>
        <taxon>Magnoliopsida</taxon>
        <taxon>Liliopsida</taxon>
        <taxon>Asparagales</taxon>
        <taxon>Orchidaceae</taxon>
        <taxon>Apostasioideae</taxon>
        <taxon>Apostasia</taxon>
    </lineage>
</organism>
<proteinExistence type="predicted"/>